<keyword evidence="2" id="KW-1185">Reference proteome</keyword>
<organism evidence="1">
    <name type="scientific">Sulfolobales Beppu rod-shaped virus 1</name>
    <dbReference type="NCBI Taxonomy" id="2493121"/>
    <lineage>
        <taxon>Viruses</taxon>
        <taxon>Adnaviria</taxon>
        <taxon>Zilligvirae</taxon>
        <taxon>Taleaviricota</taxon>
        <taxon>Tokiviricetes</taxon>
        <taxon>Ligamenvirales</taxon>
        <taxon>Rudiviridae</taxon>
        <taxon>Japarudivirus</taxon>
        <taxon>Japarudivirus beppuense</taxon>
        <taxon>Japarudivirus SBRV1</taxon>
    </lineage>
</organism>
<reference evidence="1" key="1">
    <citation type="journal article" date="2018" name="Environ. Microbiol.">
        <title>New archaeal viruses discovered by metagenomic analysis of viral communities in enrichment cultures.</title>
        <authorList>
            <person name="Liu Y."/>
            <person name="Brandt D."/>
            <person name="Ishino S."/>
            <person name="Ishino Y."/>
            <person name="Koonin E.V."/>
            <person name="Kalinowski J."/>
            <person name="Krupovic M."/>
            <person name="Prangishvili D."/>
        </authorList>
    </citation>
    <scope>NUCLEOTIDE SEQUENCE [LARGE SCALE GENOMIC DNA]</scope>
</reference>
<gene>
    <name evidence="1" type="ORF">SBRV1_gp32</name>
</gene>
<accession>A0A3Q8Q432</accession>
<evidence type="ECO:0000313" key="2">
    <source>
        <dbReference type="Proteomes" id="UP000277970"/>
    </source>
</evidence>
<sequence length="468" mass="53345">MVSRRGQRSIAQMKYHLYNKVFSRKTFPAFSSMFSAGTSAVLPTALQNITIPSGININYGIAYAQLIYSILNALNNFAISQLQQSSFFQSQYLFGTPQPIQSSVDVLQGFLNAYDAYVENCSILYQPAVFDETYFDLSVYQSALGTITNNQGCQQLEQILNQYTQQLQYVDVEDLGITITYNPNVDNYLFNLLQNTGVNDVLSALGQQYNLSAQDFFNTLPDLAKYVLAFLQLINDIINSGFSLDTGWLDRCVLAPNQSSTSTPFIQLQNNVKLQYFAQALGMILDLAPLDFIILMPDYNSPDRDIAILSADRAIIQIFGTILLQHFQDPSLGSLNISQSQYAETYISAYQLFENVHKIVNRKYSNIWYAKMVASAILEIARYPYQQNYTYNAGERSLTYQDFLSYWKQKWSFYGISEADLQFAQQLGEQLQGLAKVQNNLKQSQKSTFLKTYKPIFYYKNFQNIANR</sequence>
<evidence type="ECO:0000313" key="1">
    <source>
        <dbReference type="EMBL" id="AZI75921.1"/>
    </source>
</evidence>
<name>A0A3Q8Q432_9VIRU</name>
<proteinExistence type="predicted"/>
<dbReference type="Proteomes" id="UP000277970">
    <property type="component" value="Segment"/>
</dbReference>
<dbReference type="EMBL" id="MK064565">
    <property type="protein sequence ID" value="AZI75921.1"/>
    <property type="molecule type" value="Genomic_DNA"/>
</dbReference>
<protein>
    <submittedName>
        <fullName evidence="1">Uncharacterized protein</fullName>
    </submittedName>
</protein>